<dbReference type="GeneID" id="72467481"/>
<evidence type="ECO:0000313" key="8">
    <source>
        <dbReference type="Proteomes" id="UP000825483"/>
    </source>
</evidence>
<feature type="transmembrane region" description="Helical" evidence="6">
    <location>
        <begin position="383"/>
        <end position="403"/>
    </location>
</feature>
<dbReference type="Pfam" id="PF01943">
    <property type="entry name" value="Polysacc_synt"/>
    <property type="match status" value="1"/>
</dbReference>
<feature type="transmembrane region" description="Helical" evidence="6">
    <location>
        <begin position="50"/>
        <end position="70"/>
    </location>
</feature>
<proteinExistence type="predicted"/>
<evidence type="ECO:0000256" key="6">
    <source>
        <dbReference type="SAM" id="Phobius"/>
    </source>
</evidence>
<organism evidence="7 8">
    <name type="scientific">Prevotella lacticifex</name>
    <dbReference type="NCBI Taxonomy" id="2854755"/>
    <lineage>
        <taxon>Bacteria</taxon>
        <taxon>Pseudomonadati</taxon>
        <taxon>Bacteroidota</taxon>
        <taxon>Bacteroidia</taxon>
        <taxon>Bacteroidales</taxon>
        <taxon>Prevotellaceae</taxon>
        <taxon>Prevotella</taxon>
    </lineage>
</organism>
<keyword evidence="3 6" id="KW-0812">Transmembrane</keyword>
<name>A0A9R1C9G6_9BACT</name>
<dbReference type="CDD" id="cd12082">
    <property type="entry name" value="MATE_like"/>
    <property type="match status" value="1"/>
</dbReference>
<feature type="transmembrane region" description="Helical" evidence="6">
    <location>
        <begin position="133"/>
        <end position="153"/>
    </location>
</feature>
<keyword evidence="5 6" id="KW-0472">Membrane</keyword>
<evidence type="ECO:0000256" key="1">
    <source>
        <dbReference type="ARBA" id="ARBA00004651"/>
    </source>
</evidence>
<dbReference type="RefSeq" id="WP_223929238.1">
    <property type="nucleotide sequence ID" value="NZ_BPTU01000001.1"/>
</dbReference>
<dbReference type="EMBL" id="BPUB01000001">
    <property type="protein sequence ID" value="GJG58484.1"/>
    <property type="molecule type" value="Genomic_DNA"/>
</dbReference>
<dbReference type="GO" id="GO:0005886">
    <property type="term" value="C:plasma membrane"/>
    <property type="evidence" value="ECO:0007669"/>
    <property type="project" value="UniProtKB-SubCell"/>
</dbReference>
<keyword evidence="8" id="KW-1185">Reference proteome</keyword>
<gene>
    <name evidence="7" type="ORF">PRLR5076_13350</name>
</gene>
<feature type="transmembrane region" description="Helical" evidence="6">
    <location>
        <begin position="278"/>
        <end position="299"/>
    </location>
</feature>
<evidence type="ECO:0000256" key="3">
    <source>
        <dbReference type="ARBA" id="ARBA00022692"/>
    </source>
</evidence>
<keyword evidence="2" id="KW-1003">Cell membrane</keyword>
<sequence length="446" mass="50279">MISVLGDNKRTALVRKNIIFSFLIKGWSCLVMFLMVRLTLDYLGEYQNGVWLTISSMLVLIDNMDIGLGNGLRNTLATELAHGNIEKAREAVSTTFFMLIIVIVPVALILIGITQGIDVYRFNNVNPSLVPNLETIIVVAIIFICSTFVFKFIGNFYLGLQLPAANNLLVTCGQTLALAATFIFYLTTERSLLIVAIINTASPLAVYLLAYPYTFYHKYKNLRPSYRFFNKDRLKGLFSIGVKFFILQIAGAVIFQTSNIIISKLFTPSAVTPYQISYRYFSLVLLAFSIICTPYWTATTDAYERHDFEWIKKSERRMRIIFLLMLVLISIMTAVSGIVYHVWIGNSTTIPLYLTIGMGVYFFVLILSLGYSYFLNGMGLLRIQLITTTISAIIYIPCTYLGYYVSHNILSIIVVLILVNLPGLCMNIVQFRKVVNGTASGIFLKK</sequence>
<feature type="transmembrane region" description="Helical" evidence="6">
    <location>
        <begin position="350"/>
        <end position="371"/>
    </location>
</feature>
<protein>
    <submittedName>
        <fullName evidence="7">O-antigen export protein</fullName>
    </submittedName>
</protein>
<comment type="subcellular location">
    <subcellularLocation>
        <location evidence="1">Cell membrane</location>
        <topology evidence="1">Multi-pass membrane protein</topology>
    </subcellularLocation>
</comment>
<feature type="transmembrane region" description="Helical" evidence="6">
    <location>
        <begin position="237"/>
        <end position="258"/>
    </location>
</feature>
<feature type="transmembrane region" description="Helical" evidence="6">
    <location>
        <begin position="409"/>
        <end position="429"/>
    </location>
</feature>
<evidence type="ECO:0000256" key="4">
    <source>
        <dbReference type="ARBA" id="ARBA00022989"/>
    </source>
</evidence>
<dbReference type="InterPro" id="IPR002797">
    <property type="entry name" value="Polysacc_synth"/>
</dbReference>
<feature type="transmembrane region" description="Helical" evidence="6">
    <location>
        <begin position="18"/>
        <end position="38"/>
    </location>
</feature>
<dbReference type="AlphaFoldDB" id="A0A9R1C9G6"/>
<reference evidence="7" key="1">
    <citation type="journal article" date="2022" name="Int. J. Syst. Evol. Microbiol.">
        <title>Prevotella lacticifex sp. nov., isolated from the rumen of cows.</title>
        <authorList>
            <person name="Shinkai T."/>
            <person name="Ikeyama N."/>
            <person name="Kumagai M."/>
            <person name="Ohmori H."/>
            <person name="Sakamoto M."/>
            <person name="Ohkuma M."/>
            <person name="Mitsumori M."/>
        </authorList>
    </citation>
    <scope>NUCLEOTIDE SEQUENCE</scope>
    <source>
        <strain evidence="7">R5076</strain>
    </source>
</reference>
<evidence type="ECO:0000256" key="5">
    <source>
        <dbReference type="ARBA" id="ARBA00023136"/>
    </source>
</evidence>
<evidence type="ECO:0000313" key="7">
    <source>
        <dbReference type="EMBL" id="GJG58484.1"/>
    </source>
</evidence>
<feature type="transmembrane region" description="Helical" evidence="6">
    <location>
        <begin position="91"/>
        <end position="113"/>
    </location>
</feature>
<dbReference type="Proteomes" id="UP000825483">
    <property type="component" value="Unassembled WGS sequence"/>
</dbReference>
<dbReference type="InterPro" id="IPR050833">
    <property type="entry name" value="Poly_Biosynth_Transport"/>
</dbReference>
<dbReference type="PANTHER" id="PTHR30250:SF11">
    <property type="entry name" value="O-ANTIGEN TRANSPORTER-RELATED"/>
    <property type="match status" value="1"/>
</dbReference>
<evidence type="ECO:0000256" key="2">
    <source>
        <dbReference type="ARBA" id="ARBA00022475"/>
    </source>
</evidence>
<keyword evidence="4 6" id="KW-1133">Transmembrane helix</keyword>
<feature type="transmembrane region" description="Helical" evidence="6">
    <location>
        <begin position="320"/>
        <end position="344"/>
    </location>
</feature>
<feature type="transmembrane region" description="Helical" evidence="6">
    <location>
        <begin position="165"/>
        <end position="186"/>
    </location>
</feature>
<comment type="caution">
    <text evidence="7">The sequence shown here is derived from an EMBL/GenBank/DDBJ whole genome shotgun (WGS) entry which is preliminary data.</text>
</comment>
<dbReference type="PANTHER" id="PTHR30250">
    <property type="entry name" value="PST FAMILY PREDICTED COLANIC ACID TRANSPORTER"/>
    <property type="match status" value="1"/>
</dbReference>
<feature type="transmembrane region" description="Helical" evidence="6">
    <location>
        <begin position="192"/>
        <end position="216"/>
    </location>
</feature>
<accession>A0A9R1C9G6</accession>